<dbReference type="PANTHER" id="PTHR46098">
    <property type="entry name" value="TRNA (CYTOSINE(38)-C(5))-METHYLTRANSFERASE"/>
    <property type="match status" value="1"/>
</dbReference>
<evidence type="ECO:0000256" key="3">
    <source>
        <dbReference type="ARBA" id="ARBA00022691"/>
    </source>
</evidence>
<evidence type="ECO:0000313" key="5">
    <source>
        <dbReference type="EMBL" id="CAB4811237.1"/>
    </source>
</evidence>
<protein>
    <submittedName>
        <fullName evidence="5">Unannotated protein</fullName>
    </submittedName>
</protein>
<dbReference type="InterPro" id="IPR029063">
    <property type="entry name" value="SAM-dependent_MTases_sf"/>
</dbReference>
<dbReference type="PRINTS" id="PR00105">
    <property type="entry name" value="C5METTRFRASE"/>
</dbReference>
<dbReference type="Pfam" id="PF00145">
    <property type="entry name" value="DNA_methylase"/>
    <property type="match status" value="1"/>
</dbReference>
<dbReference type="Gene3D" id="3.40.50.150">
    <property type="entry name" value="Vaccinia Virus protein VP39"/>
    <property type="match status" value="1"/>
</dbReference>
<evidence type="ECO:0000313" key="4">
    <source>
        <dbReference type="EMBL" id="CAB4345154.1"/>
    </source>
</evidence>
<dbReference type="PROSITE" id="PS51679">
    <property type="entry name" value="SAM_MT_C5"/>
    <property type="match status" value="1"/>
</dbReference>
<dbReference type="GO" id="GO:0008168">
    <property type="term" value="F:methyltransferase activity"/>
    <property type="evidence" value="ECO:0007669"/>
    <property type="project" value="UniProtKB-KW"/>
</dbReference>
<proteinExistence type="predicted"/>
<evidence type="ECO:0000256" key="1">
    <source>
        <dbReference type="ARBA" id="ARBA00022603"/>
    </source>
</evidence>
<dbReference type="AlphaFoldDB" id="A0A6J6Z159"/>
<sequence>MITKGFTFADLFAGVGGMRIAFERVGGRCVLTSEIDEKALATYFLNFPETIDHKLVKDVLKLSTKDFSLDPGELDVMVAGFPCQPYSLAGLRLGLQDDRGGEIFTALLRLLRTVKPKSFLLENVKGIRSHDDGNTFTYMLEQLTKCGYTLRHETLNSMTHANVPQNRERVFIVGFRDSSQAASFEFPKRKKLTKTIHDCLEPNEVGEEFYYDGKYPASREISSAVKSRDTIYQWRRHYVRENKSNACPTLTANMGSGGHNVPLVRDQKGVRKLTPRETANFQGFPKSFKLPKVANSHLYHQFGNSVTVPLIERIAKQMAIALESGK</sequence>
<dbReference type="EMBL" id="CAFAAO010000020">
    <property type="protein sequence ID" value="CAB4811237.1"/>
    <property type="molecule type" value="Genomic_DNA"/>
</dbReference>
<keyword evidence="1" id="KW-0489">Methyltransferase</keyword>
<evidence type="ECO:0000256" key="2">
    <source>
        <dbReference type="ARBA" id="ARBA00022679"/>
    </source>
</evidence>
<keyword evidence="3" id="KW-0949">S-adenosyl-L-methionine</keyword>
<dbReference type="SUPFAM" id="SSF53335">
    <property type="entry name" value="S-adenosyl-L-methionine-dependent methyltransferases"/>
    <property type="match status" value="1"/>
</dbReference>
<name>A0A6J6Z159_9ZZZZ</name>
<dbReference type="Gene3D" id="3.90.120.10">
    <property type="entry name" value="DNA Methylase, subunit A, domain 2"/>
    <property type="match status" value="1"/>
</dbReference>
<dbReference type="CDD" id="cd00315">
    <property type="entry name" value="Cyt_C5_DNA_methylase"/>
    <property type="match status" value="1"/>
</dbReference>
<dbReference type="InterPro" id="IPR001525">
    <property type="entry name" value="C5_MeTfrase"/>
</dbReference>
<organism evidence="5">
    <name type="scientific">freshwater metagenome</name>
    <dbReference type="NCBI Taxonomy" id="449393"/>
    <lineage>
        <taxon>unclassified sequences</taxon>
        <taxon>metagenomes</taxon>
        <taxon>ecological metagenomes</taxon>
    </lineage>
</organism>
<keyword evidence="2" id="KW-0808">Transferase</keyword>
<dbReference type="PANTHER" id="PTHR46098:SF1">
    <property type="entry name" value="TRNA (CYTOSINE(38)-C(5))-METHYLTRANSFERASE"/>
    <property type="match status" value="1"/>
</dbReference>
<dbReference type="NCBIfam" id="TIGR00675">
    <property type="entry name" value="dcm"/>
    <property type="match status" value="1"/>
</dbReference>
<dbReference type="EMBL" id="CAFBPK010000023">
    <property type="protein sequence ID" value="CAB5026215.1"/>
    <property type="molecule type" value="Genomic_DNA"/>
</dbReference>
<gene>
    <name evidence="5" type="ORF">UFOPK3037_01321</name>
    <name evidence="4" type="ORF">UFOPK3925_01504</name>
    <name evidence="6" type="ORF">UFOPK4097_01248</name>
</gene>
<dbReference type="EMBL" id="CAESAD010000017">
    <property type="protein sequence ID" value="CAB4345154.1"/>
    <property type="molecule type" value="Genomic_DNA"/>
</dbReference>
<accession>A0A6J6Z159</accession>
<reference evidence="5" key="1">
    <citation type="submission" date="2020-05" db="EMBL/GenBank/DDBJ databases">
        <authorList>
            <person name="Chiriac C."/>
            <person name="Salcher M."/>
            <person name="Ghai R."/>
            <person name="Kavagutti S V."/>
        </authorList>
    </citation>
    <scope>NUCLEOTIDE SEQUENCE</scope>
</reference>
<evidence type="ECO:0000313" key="6">
    <source>
        <dbReference type="EMBL" id="CAB5026215.1"/>
    </source>
</evidence>
<dbReference type="InterPro" id="IPR050750">
    <property type="entry name" value="C5-MTase"/>
</dbReference>
<dbReference type="GO" id="GO:0032259">
    <property type="term" value="P:methylation"/>
    <property type="evidence" value="ECO:0007669"/>
    <property type="project" value="UniProtKB-KW"/>
</dbReference>